<evidence type="ECO:0000256" key="8">
    <source>
        <dbReference type="SAM" id="MobiDB-lite"/>
    </source>
</evidence>
<dbReference type="RefSeq" id="XP_044564420.1">
    <property type="nucleotide sequence ID" value="XM_044704414.1"/>
</dbReference>
<gene>
    <name evidence="10" type="ORF">FDP41_001375</name>
</gene>
<keyword evidence="11" id="KW-1185">Reference proteome</keyword>
<feature type="transmembrane region" description="Helical" evidence="9">
    <location>
        <begin position="287"/>
        <end position="305"/>
    </location>
</feature>
<feature type="transmembrane region" description="Helical" evidence="9">
    <location>
        <begin position="222"/>
        <end position="244"/>
    </location>
</feature>
<evidence type="ECO:0000313" key="10">
    <source>
        <dbReference type="EMBL" id="KAF0979707.1"/>
    </source>
</evidence>
<keyword evidence="3 9" id="KW-0812">Transmembrane</keyword>
<keyword evidence="4 9" id="KW-1133">Transmembrane helix</keyword>
<evidence type="ECO:0000256" key="1">
    <source>
        <dbReference type="ARBA" id="ARBA00004653"/>
    </source>
</evidence>
<protein>
    <submittedName>
        <fullName evidence="10">Uncharacterized protein</fullName>
    </submittedName>
</protein>
<sequence length="306" mass="34549">MIANRGITNPTSSSSSDSSFASPSHHQHGFVIGKTQEYLKSKGFGWLMEVDASTESKENLLGGESVEQPSIMEELDIDVNDILFKVKKVMIPFGKFSADDLSKLREPDFWGPFFIVLAYAFLVELTYLQLRAITWMYLIWLVGSCLIWMLGRLFTPSSVEEARALKNVKKDHTSSDFQPLPSTTDNAQFPSSNFEEGASNDTNLTAEGEQIIEVGYSQVMSCVGYSLIPHVLALLVLLVWRLIFGKSSFMFYYVSLLLNLASFGWSTVSCLYLFTAENYYLNKKRRLLVVPILLLYLYFFSMQSGV</sequence>
<dbReference type="AlphaFoldDB" id="A0A6A5BRB3"/>
<evidence type="ECO:0000256" key="7">
    <source>
        <dbReference type="ARBA" id="ARBA00024188"/>
    </source>
</evidence>
<dbReference type="OrthoDB" id="411251at2759"/>
<feature type="region of interest" description="Disordered" evidence="8">
    <location>
        <begin position="1"/>
        <end position="22"/>
    </location>
</feature>
<dbReference type="VEuPathDB" id="AmoebaDB:NfTy_029760"/>
<keyword evidence="5" id="KW-0333">Golgi apparatus</keyword>
<feature type="compositionally biased region" description="Polar residues" evidence="8">
    <location>
        <begin position="1"/>
        <end position="11"/>
    </location>
</feature>
<feature type="transmembrane region" description="Helical" evidence="9">
    <location>
        <begin position="109"/>
        <end position="128"/>
    </location>
</feature>
<comment type="subcellular location">
    <subcellularLocation>
        <location evidence="1">Golgi apparatus membrane</location>
        <topology evidence="1">Multi-pass membrane protein</topology>
    </subcellularLocation>
    <subcellularLocation>
        <location evidence="7">Golgi apparatus</location>
        <location evidence="7">cis-Golgi network membrane</location>
    </subcellularLocation>
</comment>
<dbReference type="GO" id="GO:0006888">
    <property type="term" value="P:endoplasmic reticulum to Golgi vesicle-mediated transport"/>
    <property type="evidence" value="ECO:0007669"/>
    <property type="project" value="InterPro"/>
</dbReference>
<evidence type="ECO:0000256" key="2">
    <source>
        <dbReference type="ARBA" id="ARBA00010596"/>
    </source>
</evidence>
<dbReference type="Proteomes" id="UP000444721">
    <property type="component" value="Unassembled WGS sequence"/>
</dbReference>
<dbReference type="GO" id="GO:0000139">
    <property type="term" value="C:Golgi membrane"/>
    <property type="evidence" value="ECO:0007669"/>
    <property type="project" value="UniProtKB-SubCell"/>
</dbReference>
<dbReference type="OMA" id="SWIITMW"/>
<accession>A0A6A5BRB3</accession>
<dbReference type="VEuPathDB" id="AmoebaDB:NF0080830"/>
<evidence type="ECO:0000313" key="11">
    <source>
        <dbReference type="Proteomes" id="UP000444721"/>
    </source>
</evidence>
<organism evidence="10 11">
    <name type="scientific">Naegleria fowleri</name>
    <name type="common">Brain eating amoeba</name>
    <dbReference type="NCBI Taxonomy" id="5763"/>
    <lineage>
        <taxon>Eukaryota</taxon>
        <taxon>Discoba</taxon>
        <taxon>Heterolobosea</taxon>
        <taxon>Tetramitia</taxon>
        <taxon>Eutetramitia</taxon>
        <taxon>Vahlkampfiidae</taxon>
        <taxon>Naegleria</taxon>
    </lineage>
</organism>
<dbReference type="PANTHER" id="PTHR21236:SF7">
    <property type="entry name" value="PROTEIN YIPF4"/>
    <property type="match status" value="1"/>
</dbReference>
<evidence type="ECO:0000256" key="9">
    <source>
        <dbReference type="SAM" id="Phobius"/>
    </source>
</evidence>
<feature type="transmembrane region" description="Helical" evidence="9">
    <location>
        <begin position="250"/>
        <end position="275"/>
    </location>
</feature>
<feature type="compositionally biased region" description="Low complexity" evidence="8">
    <location>
        <begin position="12"/>
        <end position="22"/>
    </location>
</feature>
<dbReference type="GeneID" id="68108593"/>
<name>A0A6A5BRB3_NAEFO</name>
<dbReference type="VEuPathDB" id="AmoebaDB:FDP41_001375"/>
<reference evidence="10 11" key="1">
    <citation type="journal article" date="2019" name="Sci. Rep.">
        <title>Nanopore sequencing improves the draft genome of the human pathogenic amoeba Naegleria fowleri.</title>
        <authorList>
            <person name="Liechti N."/>
            <person name="Schurch N."/>
            <person name="Bruggmann R."/>
            <person name="Wittwer M."/>
        </authorList>
    </citation>
    <scope>NUCLEOTIDE SEQUENCE [LARGE SCALE GENOMIC DNA]</scope>
    <source>
        <strain evidence="10 11">ATCC 30894</strain>
    </source>
</reference>
<dbReference type="InterPro" id="IPR045231">
    <property type="entry name" value="Yip1/4-like"/>
</dbReference>
<dbReference type="GO" id="GO:0005802">
    <property type="term" value="C:trans-Golgi network"/>
    <property type="evidence" value="ECO:0007669"/>
    <property type="project" value="TreeGrafter"/>
</dbReference>
<dbReference type="GO" id="GO:0048280">
    <property type="term" value="P:vesicle fusion with Golgi apparatus"/>
    <property type="evidence" value="ECO:0007669"/>
    <property type="project" value="TreeGrafter"/>
</dbReference>
<evidence type="ECO:0000256" key="4">
    <source>
        <dbReference type="ARBA" id="ARBA00022989"/>
    </source>
</evidence>
<feature type="transmembrane region" description="Helical" evidence="9">
    <location>
        <begin position="134"/>
        <end position="154"/>
    </location>
</feature>
<evidence type="ECO:0000256" key="6">
    <source>
        <dbReference type="ARBA" id="ARBA00023136"/>
    </source>
</evidence>
<evidence type="ECO:0000256" key="5">
    <source>
        <dbReference type="ARBA" id="ARBA00023034"/>
    </source>
</evidence>
<dbReference type="EMBL" id="VFQX01000023">
    <property type="protein sequence ID" value="KAF0979707.1"/>
    <property type="molecule type" value="Genomic_DNA"/>
</dbReference>
<comment type="caution">
    <text evidence="10">The sequence shown here is derived from an EMBL/GenBank/DDBJ whole genome shotgun (WGS) entry which is preliminary data.</text>
</comment>
<dbReference type="PANTHER" id="PTHR21236">
    <property type="entry name" value="GOLGI MEMBRANE PROTEIN YIP1"/>
    <property type="match status" value="1"/>
</dbReference>
<comment type="similarity">
    <text evidence="2">Belongs to the YIP1 family.</text>
</comment>
<evidence type="ECO:0000256" key="3">
    <source>
        <dbReference type="ARBA" id="ARBA00022692"/>
    </source>
</evidence>
<proteinExistence type="inferred from homology"/>
<keyword evidence="6 9" id="KW-0472">Membrane</keyword>